<comment type="caution">
    <text evidence="1">The sequence shown here is derived from an EMBL/GenBank/DDBJ whole genome shotgun (WGS) entry which is preliminary data.</text>
</comment>
<evidence type="ECO:0000313" key="2">
    <source>
        <dbReference type="Proteomes" id="UP000813444"/>
    </source>
</evidence>
<dbReference type="AlphaFoldDB" id="A0A8K0STJ5"/>
<evidence type="ECO:0000313" key="1">
    <source>
        <dbReference type="EMBL" id="KAH7319696.1"/>
    </source>
</evidence>
<name>A0A8K0STJ5_9HYPO</name>
<dbReference type="EMBL" id="JAGPNK010000006">
    <property type="protein sequence ID" value="KAH7319696.1"/>
    <property type="molecule type" value="Genomic_DNA"/>
</dbReference>
<accession>A0A8K0STJ5</accession>
<gene>
    <name evidence="1" type="ORF">B0I35DRAFT_217815</name>
</gene>
<dbReference type="Proteomes" id="UP000813444">
    <property type="component" value="Unassembled WGS sequence"/>
</dbReference>
<sequence>MNWIVVAKSLGSLFEHSGRWCTWDVSCIMISSFRLYCRRCAFESIHLSTYPNPASFTVYSQPHASLSCFFVQTTVSHDHPPGPRHSRPRCPFSTMVTKAERPGLKPVANRHFPPRALVPAASRQSSKLCCVGFQKEEERRGKKRVAFPERNVKKMVTEKELTINPPKRLHCMHVCVCNDHHPSRGVTRLKPNSPWHACVRTNNR</sequence>
<proteinExistence type="predicted"/>
<reference evidence="1" key="1">
    <citation type="journal article" date="2021" name="Nat. Commun.">
        <title>Genetic determinants of endophytism in the Arabidopsis root mycobiome.</title>
        <authorList>
            <person name="Mesny F."/>
            <person name="Miyauchi S."/>
            <person name="Thiergart T."/>
            <person name="Pickel B."/>
            <person name="Atanasova L."/>
            <person name="Karlsson M."/>
            <person name="Huettel B."/>
            <person name="Barry K.W."/>
            <person name="Haridas S."/>
            <person name="Chen C."/>
            <person name="Bauer D."/>
            <person name="Andreopoulos W."/>
            <person name="Pangilinan J."/>
            <person name="LaButti K."/>
            <person name="Riley R."/>
            <person name="Lipzen A."/>
            <person name="Clum A."/>
            <person name="Drula E."/>
            <person name="Henrissat B."/>
            <person name="Kohler A."/>
            <person name="Grigoriev I.V."/>
            <person name="Martin F.M."/>
            <person name="Hacquard S."/>
        </authorList>
    </citation>
    <scope>NUCLEOTIDE SEQUENCE</scope>
    <source>
        <strain evidence="1">MPI-CAGE-CH-0235</strain>
    </source>
</reference>
<keyword evidence="2" id="KW-1185">Reference proteome</keyword>
<organism evidence="1 2">
    <name type="scientific">Stachybotrys elegans</name>
    <dbReference type="NCBI Taxonomy" id="80388"/>
    <lineage>
        <taxon>Eukaryota</taxon>
        <taxon>Fungi</taxon>
        <taxon>Dikarya</taxon>
        <taxon>Ascomycota</taxon>
        <taxon>Pezizomycotina</taxon>
        <taxon>Sordariomycetes</taxon>
        <taxon>Hypocreomycetidae</taxon>
        <taxon>Hypocreales</taxon>
        <taxon>Stachybotryaceae</taxon>
        <taxon>Stachybotrys</taxon>
    </lineage>
</organism>
<protein>
    <submittedName>
        <fullName evidence="1">Uncharacterized protein</fullName>
    </submittedName>
</protein>